<feature type="region of interest" description="Disordered" evidence="1">
    <location>
        <begin position="82"/>
        <end position="105"/>
    </location>
</feature>
<reference evidence="2" key="1">
    <citation type="submission" date="2022-10" db="EMBL/GenBank/DDBJ databases">
        <title>The complete genomes of actinobacterial strains from the NBC collection.</title>
        <authorList>
            <person name="Joergensen T.S."/>
            <person name="Alvarez Arevalo M."/>
            <person name="Sterndorff E.B."/>
            <person name="Faurdal D."/>
            <person name="Vuksanovic O."/>
            <person name="Mourched A.-S."/>
            <person name="Charusanti P."/>
            <person name="Shaw S."/>
            <person name="Blin K."/>
            <person name="Weber T."/>
        </authorList>
    </citation>
    <scope>NUCLEOTIDE SEQUENCE</scope>
    <source>
        <strain evidence="2">NBC_00049</strain>
    </source>
</reference>
<protein>
    <submittedName>
        <fullName evidence="2">Uncharacterized protein</fullName>
    </submittedName>
</protein>
<accession>A0AAU2JXT1</accession>
<dbReference type="AlphaFoldDB" id="A0AAU2JXT1"/>
<evidence type="ECO:0000256" key="1">
    <source>
        <dbReference type="SAM" id="MobiDB-lite"/>
    </source>
</evidence>
<evidence type="ECO:0000313" key="2">
    <source>
        <dbReference type="EMBL" id="WTU76672.1"/>
    </source>
</evidence>
<organism evidence="2">
    <name type="scientific">Streptomyces sp. NBC_00049</name>
    <dbReference type="NCBI Taxonomy" id="2903617"/>
    <lineage>
        <taxon>Bacteria</taxon>
        <taxon>Bacillati</taxon>
        <taxon>Actinomycetota</taxon>
        <taxon>Actinomycetes</taxon>
        <taxon>Kitasatosporales</taxon>
        <taxon>Streptomycetaceae</taxon>
        <taxon>Streptomyces</taxon>
    </lineage>
</organism>
<proteinExistence type="predicted"/>
<dbReference type="EMBL" id="CP108264">
    <property type="protein sequence ID" value="WTU76672.1"/>
    <property type="molecule type" value="Genomic_DNA"/>
</dbReference>
<name>A0AAU2JXT1_9ACTN</name>
<gene>
    <name evidence="2" type="ORF">OG327_26940</name>
</gene>
<sequence>MPLLRRVGGFFLFRFVRALPDDLADAVAALSDPFERAGRWAGRLVHGPALRGGWGSEAGRLALALHGFHWTHWHTETEGPRATFAATPGTLTVRPPWGRGDPGREARTAACALRRVPRLRRRPRRVDVAFGDGSWLSLRMNTHRDAARIRALLRPSGRVTKVPPGVIGVRSGSRESWGAWFR</sequence>